<dbReference type="InterPro" id="IPR036946">
    <property type="entry name" value="G_retro_matrix_sf"/>
</dbReference>
<name>A0A484GHV8_SOUCH</name>
<gene>
    <name evidence="1" type="ORF">DBR06_SOUSAS12910006</name>
</gene>
<dbReference type="Proteomes" id="UP000295264">
    <property type="component" value="Unassembled WGS sequence"/>
</dbReference>
<proteinExistence type="predicted"/>
<dbReference type="InterPro" id="IPR010999">
    <property type="entry name" value="Retrovr_matrix"/>
</dbReference>
<sequence>YASWGDGEKWPENGSLNYNTILQMALYCCKTRKWTEIPYVQAFMVLYQN</sequence>
<dbReference type="EMBL" id="QWLN02007748">
    <property type="protein sequence ID" value="TEA35125.1"/>
    <property type="molecule type" value="Genomic_DNA"/>
</dbReference>
<evidence type="ECO:0000313" key="1">
    <source>
        <dbReference type="EMBL" id="TEA35125.1"/>
    </source>
</evidence>
<keyword evidence="2" id="KW-1185">Reference proteome</keyword>
<dbReference type="AlphaFoldDB" id="A0A484GHV8"/>
<organism evidence="1 2">
    <name type="scientific">Sousa chinensis</name>
    <name type="common">Indo-pacific humpbacked dolphin</name>
    <name type="synonym">Steno chinensis</name>
    <dbReference type="NCBI Taxonomy" id="103600"/>
    <lineage>
        <taxon>Eukaryota</taxon>
        <taxon>Metazoa</taxon>
        <taxon>Chordata</taxon>
        <taxon>Craniata</taxon>
        <taxon>Vertebrata</taxon>
        <taxon>Euteleostomi</taxon>
        <taxon>Mammalia</taxon>
        <taxon>Eutheria</taxon>
        <taxon>Laurasiatheria</taxon>
        <taxon>Artiodactyla</taxon>
        <taxon>Whippomorpha</taxon>
        <taxon>Cetacea</taxon>
        <taxon>Odontoceti</taxon>
        <taxon>Delphinidae</taxon>
        <taxon>Sousa</taxon>
    </lineage>
</organism>
<feature type="non-terminal residue" evidence="1">
    <location>
        <position position="49"/>
    </location>
</feature>
<dbReference type="Gene3D" id="1.10.150.180">
    <property type="entry name" value="Gamma-retroviral matrix domain"/>
    <property type="match status" value="1"/>
</dbReference>
<dbReference type="SUPFAM" id="SSF47836">
    <property type="entry name" value="Retroviral matrix proteins"/>
    <property type="match status" value="1"/>
</dbReference>
<feature type="non-terminal residue" evidence="1">
    <location>
        <position position="1"/>
    </location>
</feature>
<protein>
    <submittedName>
        <fullName evidence="1">Uncharacterized protein</fullName>
    </submittedName>
</protein>
<reference evidence="1 2" key="1">
    <citation type="journal article" date="2018" name="Genomics">
        <title>Molecular footprints of inshore aquatic adaptation in Indo-Pacific humpback dolphin (Sousa chinensis).</title>
        <authorList>
            <person name="Ming Y."/>
            <person name="Jian J."/>
            <person name="Yu F."/>
            <person name="Yu X."/>
            <person name="Wang J."/>
            <person name="Liu W."/>
        </authorList>
    </citation>
    <scope>NUCLEOTIDE SEQUENCE [LARGE SCALE GENOMIC DNA]</scope>
    <source>
        <strain evidence="1">MY-2018</strain>
        <tissue evidence="1">Skin</tissue>
    </source>
</reference>
<evidence type="ECO:0000313" key="2">
    <source>
        <dbReference type="Proteomes" id="UP000295264"/>
    </source>
</evidence>
<accession>A0A484GHV8</accession>
<comment type="caution">
    <text evidence="1">The sequence shown here is derived from an EMBL/GenBank/DDBJ whole genome shotgun (WGS) entry which is preliminary data.</text>
</comment>